<evidence type="ECO:0000313" key="4">
    <source>
        <dbReference type="Proteomes" id="UP000054078"/>
    </source>
</evidence>
<keyword evidence="4" id="KW-1185">Reference proteome</keyword>
<dbReference type="RefSeq" id="WP_059054702.1">
    <property type="nucleotide sequence ID" value="NZ_LOJF01000009.1"/>
</dbReference>
<dbReference type="InterPro" id="IPR050985">
    <property type="entry name" value="Alpha-glycosidase_related"/>
</dbReference>
<dbReference type="InterPro" id="IPR013785">
    <property type="entry name" value="Aldolase_TIM"/>
</dbReference>
<evidence type="ECO:0000256" key="1">
    <source>
        <dbReference type="ARBA" id="ARBA00022801"/>
    </source>
</evidence>
<dbReference type="Proteomes" id="UP000054078">
    <property type="component" value="Unassembled WGS sequence"/>
</dbReference>
<sequence length="528" mass="57901">MTALLGEPTFCVCWHVASDQGRVAHVQPSGLVTGADAATLGISLVRDGECWRLCAEPRREVVIDAVEATLPAALGEATALYLNGYNSWTDSVERSPRDRMRNFSVPRVAIRHWVLDASGDYRFVEEDERPGHQHGFTYGYLRRDGEVALVGSLGEDTGMTLIREDLPAEALLVSKEPPAAPVAAGVRRCLLGLAIVCAGSVGEAVERWLALCGVCALPCSPLVGYTSWYRHYTDISEQCLLHDLNALADCLGSFELGERRPTFQVDDGYTRVGDWLHPDGEKFPHGLSPVAAAARERGLMPGIWVAPFVCERKSQLFSAHPDWLLHDEKGELVVTGSHWSGHVALDTRNPEVRDYVARVMATLTGEWGFSLLKCDFLYAACMVPHGGMNRGQLMADALDLLRQSAVSGTWFDLCGVPVGSALGRTEFCRIGCDVGLDWDGPAYMRGTGRERVSTKNSLANTRGRAHLDGRAFRCDPDVFFLRPDVRLTDEQRSELLEADSTLGGVLFTSDDMSLWDTDQRALFSRALG</sequence>
<organism evidence="3 4">
    <name type="scientific">Tractidigestivibacter scatoligenes</name>
    <name type="common">Olsenella scatoligenes</name>
    <dbReference type="NCBI Taxonomy" id="1299998"/>
    <lineage>
        <taxon>Bacteria</taxon>
        <taxon>Bacillati</taxon>
        <taxon>Actinomycetota</taxon>
        <taxon>Coriobacteriia</taxon>
        <taxon>Coriobacteriales</taxon>
        <taxon>Atopobiaceae</taxon>
        <taxon>Tractidigestivibacter</taxon>
    </lineage>
</organism>
<dbReference type="OrthoDB" id="9758822at2"/>
<dbReference type="Gene3D" id="3.20.20.70">
    <property type="entry name" value="Aldolase class I"/>
    <property type="match status" value="1"/>
</dbReference>
<evidence type="ECO:0000313" key="3">
    <source>
        <dbReference type="EMBL" id="KUH58553.1"/>
    </source>
</evidence>
<keyword evidence="1" id="KW-0378">Hydrolase</keyword>
<dbReference type="SUPFAM" id="SSF51445">
    <property type="entry name" value="(Trans)glycosidases"/>
    <property type="match status" value="1"/>
</dbReference>
<dbReference type="STRING" id="1299998.AUL39_06115"/>
<dbReference type="PANTHER" id="PTHR43053:SF3">
    <property type="entry name" value="ALPHA-GALACTOSIDASE C-RELATED"/>
    <property type="match status" value="1"/>
</dbReference>
<dbReference type="CDD" id="cd14791">
    <property type="entry name" value="GH36"/>
    <property type="match status" value="1"/>
</dbReference>
<evidence type="ECO:0008006" key="5">
    <source>
        <dbReference type="Google" id="ProtNLM"/>
    </source>
</evidence>
<dbReference type="GO" id="GO:0016052">
    <property type="term" value="P:carbohydrate catabolic process"/>
    <property type="evidence" value="ECO:0007669"/>
    <property type="project" value="InterPro"/>
</dbReference>
<dbReference type="AlphaFoldDB" id="A0A100YVQ5"/>
<dbReference type="Pfam" id="PF02065">
    <property type="entry name" value="Melibiase"/>
    <property type="match status" value="1"/>
</dbReference>
<accession>A0A100YVQ5</accession>
<reference evidence="3 4" key="1">
    <citation type="submission" date="2015-12" db="EMBL/GenBank/DDBJ databases">
        <title>Draft Genome Sequence of Olsenella scatoligenes SK9K4T; a Producer of 3-Methylindole- (skatole) and 4-Methylphenol- (p-cresol) Isolated from Pig Feces.</title>
        <authorList>
            <person name="Li X."/>
            <person name="Borg B."/>
            <person name="Canibe N."/>
        </authorList>
    </citation>
    <scope>NUCLEOTIDE SEQUENCE [LARGE SCALE GENOMIC DNA]</scope>
    <source>
        <strain evidence="3 4">SK9K4</strain>
    </source>
</reference>
<dbReference type="InterPro" id="IPR017853">
    <property type="entry name" value="GH"/>
</dbReference>
<protein>
    <recommendedName>
        <fullName evidence="5">Alpha-galactosidase</fullName>
    </recommendedName>
</protein>
<proteinExistence type="predicted"/>
<dbReference type="EMBL" id="LOJF01000009">
    <property type="protein sequence ID" value="KUH58553.1"/>
    <property type="molecule type" value="Genomic_DNA"/>
</dbReference>
<dbReference type="InterPro" id="IPR002252">
    <property type="entry name" value="Glyco_hydro_36"/>
</dbReference>
<name>A0A100YVQ5_TRASO</name>
<gene>
    <name evidence="3" type="ORF">AUL39_06115</name>
</gene>
<keyword evidence="2" id="KW-0326">Glycosidase</keyword>
<evidence type="ECO:0000256" key="2">
    <source>
        <dbReference type="ARBA" id="ARBA00023295"/>
    </source>
</evidence>
<comment type="caution">
    <text evidence="3">The sequence shown here is derived from an EMBL/GenBank/DDBJ whole genome shotgun (WGS) entry which is preliminary data.</text>
</comment>
<dbReference type="GO" id="GO:0004557">
    <property type="term" value="F:alpha-galactosidase activity"/>
    <property type="evidence" value="ECO:0007669"/>
    <property type="project" value="InterPro"/>
</dbReference>
<dbReference type="PANTHER" id="PTHR43053">
    <property type="entry name" value="GLYCOSIDASE FAMILY 31"/>
    <property type="match status" value="1"/>
</dbReference>